<protein>
    <submittedName>
        <fullName evidence="1">Uncharacterized protein</fullName>
    </submittedName>
</protein>
<dbReference type="Proteomes" id="UP000832072">
    <property type="component" value="Segment"/>
</dbReference>
<evidence type="ECO:0000313" key="1">
    <source>
        <dbReference type="EMBL" id="UNY47030.1"/>
    </source>
</evidence>
<organism evidence="1 2">
    <name type="scientific">Cronobacter phage LPCS28</name>
    <dbReference type="NCBI Taxonomy" id="2924885"/>
    <lineage>
        <taxon>Viruses</taxon>
        <taxon>Duplodnaviria</taxon>
        <taxon>Heunggongvirae</taxon>
        <taxon>Uroviricota</taxon>
        <taxon>Caudoviricetes</taxon>
        <taxon>Pantevenvirales</taxon>
        <taxon>Straboviridae</taxon>
        <taxon>Nanhuvirus</taxon>
        <taxon>Nanhuvirus LPCS28</taxon>
    </lineage>
</organism>
<keyword evidence="2" id="KW-1185">Reference proteome</keyword>
<dbReference type="EMBL" id="OM638103">
    <property type="protein sequence ID" value="UNY47030.1"/>
    <property type="molecule type" value="Genomic_DNA"/>
</dbReference>
<gene>
    <name evidence="1" type="ORF">EHEKIMEA_00148</name>
</gene>
<sequence length="56" mass="6715">MIGPRDEIVMKYQIKVRMDVNGDWLVIKPSVEYKEVNTMVAHYKLSWRYVKAERIS</sequence>
<proteinExistence type="predicted"/>
<accession>A0AAE9K6J5</accession>
<evidence type="ECO:0000313" key="2">
    <source>
        <dbReference type="Proteomes" id="UP000832072"/>
    </source>
</evidence>
<name>A0AAE9K6J5_9CAUD</name>
<reference evidence="1 2" key="1">
    <citation type="submission" date="2022-02" db="EMBL/GenBank/DDBJ databases">
        <authorList>
            <person name="Tian F."/>
            <person name="Li J."/>
            <person name="Li F."/>
            <person name="Tong Y."/>
        </authorList>
    </citation>
    <scope>NUCLEOTIDE SEQUENCE [LARGE SCALE GENOMIC DNA]</scope>
</reference>